<protein>
    <submittedName>
        <fullName evidence="2">Transposase</fullName>
    </submittedName>
</protein>
<name>A0ABV1VEF5_9ACTN</name>
<proteinExistence type="predicted"/>
<dbReference type="RefSeq" id="WP_350720411.1">
    <property type="nucleotide sequence ID" value="NZ_JBEPCO010000019.1"/>
</dbReference>
<gene>
    <name evidence="2" type="ORF">ABT322_14075</name>
</gene>
<dbReference type="Proteomes" id="UP001490330">
    <property type="component" value="Unassembled WGS sequence"/>
</dbReference>
<dbReference type="InterPro" id="IPR009057">
    <property type="entry name" value="Homeodomain-like_sf"/>
</dbReference>
<evidence type="ECO:0000313" key="3">
    <source>
        <dbReference type="Proteomes" id="UP001490330"/>
    </source>
</evidence>
<dbReference type="Pfam" id="PF01527">
    <property type="entry name" value="HTH_Tnp_1"/>
    <property type="match status" value="1"/>
</dbReference>
<keyword evidence="3" id="KW-1185">Reference proteome</keyword>
<dbReference type="EMBL" id="JBEPCV010000011">
    <property type="protein sequence ID" value="MER6904882.1"/>
    <property type="molecule type" value="Genomic_DNA"/>
</dbReference>
<organism evidence="2 3">
    <name type="scientific">Streptomyces flaveolus</name>
    <dbReference type="NCBI Taxonomy" id="67297"/>
    <lineage>
        <taxon>Bacteria</taxon>
        <taxon>Bacillati</taxon>
        <taxon>Actinomycetota</taxon>
        <taxon>Actinomycetes</taxon>
        <taxon>Kitasatosporales</taxon>
        <taxon>Streptomycetaceae</taxon>
        <taxon>Streptomyces</taxon>
    </lineage>
</organism>
<evidence type="ECO:0000256" key="1">
    <source>
        <dbReference type="SAM" id="MobiDB-lite"/>
    </source>
</evidence>
<sequence>MPKPYPKEFREDDVKVARNREPGVALEQMATDFGVHPITLSRWLRRADTDEGARPATPSGEAAELREASNGSGCWSRRTKFCGGLRRICRRRTCRQNGRTPHTPIPTRCGHTSCLRPTADRAGMR</sequence>
<dbReference type="Gene3D" id="1.10.10.60">
    <property type="entry name" value="Homeodomain-like"/>
    <property type="match status" value="1"/>
</dbReference>
<accession>A0ABV1VEF5</accession>
<dbReference type="InterPro" id="IPR002514">
    <property type="entry name" value="Transposase_8"/>
</dbReference>
<reference evidence="2 3" key="1">
    <citation type="submission" date="2024-06" db="EMBL/GenBank/DDBJ databases">
        <title>The Natural Products Discovery Center: Release of the First 8490 Sequenced Strains for Exploring Actinobacteria Biosynthetic Diversity.</title>
        <authorList>
            <person name="Kalkreuter E."/>
            <person name="Kautsar S.A."/>
            <person name="Yang D."/>
            <person name="Bader C.D."/>
            <person name="Teijaro C.N."/>
            <person name="Fluegel L."/>
            <person name="Davis C.M."/>
            <person name="Simpson J.R."/>
            <person name="Lauterbach L."/>
            <person name="Steele A.D."/>
            <person name="Gui C."/>
            <person name="Meng S."/>
            <person name="Li G."/>
            <person name="Viehrig K."/>
            <person name="Ye F."/>
            <person name="Su P."/>
            <person name="Kiefer A.F."/>
            <person name="Nichols A."/>
            <person name="Cepeda A.J."/>
            <person name="Yan W."/>
            <person name="Fan B."/>
            <person name="Jiang Y."/>
            <person name="Adhikari A."/>
            <person name="Zheng C.-J."/>
            <person name="Schuster L."/>
            <person name="Cowan T.M."/>
            <person name="Smanski M.J."/>
            <person name="Chevrette M.G."/>
            <person name="De Carvalho L.P.S."/>
            <person name="Shen B."/>
        </authorList>
    </citation>
    <scope>NUCLEOTIDE SEQUENCE [LARGE SCALE GENOMIC DNA]</scope>
    <source>
        <strain evidence="2 3">NPDC000632</strain>
    </source>
</reference>
<feature type="region of interest" description="Disordered" evidence="1">
    <location>
        <begin position="46"/>
        <end position="72"/>
    </location>
</feature>
<dbReference type="SUPFAM" id="SSF46689">
    <property type="entry name" value="Homeodomain-like"/>
    <property type="match status" value="1"/>
</dbReference>
<comment type="caution">
    <text evidence="2">The sequence shown here is derived from an EMBL/GenBank/DDBJ whole genome shotgun (WGS) entry which is preliminary data.</text>
</comment>
<evidence type="ECO:0000313" key="2">
    <source>
        <dbReference type="EMBL" id="MER6904882.1"/>
    </source>
</evidence>